<dbReference type="InterPro" id="IPR036821">
    <property type="entry name" value="Peptide_deformylase_sf"/>
</dbReference>
<keyword evidence="5 6" id="KW-0408">Iron</keyword>
<reference evidence="8" key="1">
    <citation type="submission" date="2017-02" db="EMBL/GenBank/DDBJ databases">
        <authorList>
            <person name="Dridi B."/>
        </authorList>
    </citation>
    <scope>NUCLEOTIDE SEQUENCE [LARGE SCALE GENOMIC DNA]</scope>
    <source>
        <strain evidence="8">B Co 03.10</strain>
    </source>
</reference>
<keyword evidence="2 6" id="KW-0479">Metal-binding</keyword>
<feature type="active site" evidence="6">
    <location>
        <position position="186"/>
    </location>
</feature>
<organism evidence="7 8">
    <name type="scientific">Brevibacterium yomogidense</name>
    <dbReference type="NCBI Taxonomy" id="946573"/>
    <lineage>
        <taxon>Bacteria</taxon>
        <taxon>Bacillati</taxon>
        <taxon>Actinomycetota</taxon>
        <taxon>Actinomycetes</taxon>
        <taxon>Micrococcales</taxon>
        <taxon>Brevibacteriaceae</taxon>
        <taxon>Brevibacterium</taxon>
    </lineage>
</organism>
<name>A0A1X6XDY1_9MICO</name>
<dbReference type="SUPFAM" id="SSF56420">
    <property type="entry name" value="Peptide deformylase"/>
    <property type="match status" value="1"/>
</dbReference>
<evidence type="ECO:0000256" key="5">
    <source>
        <dbReference type="ARBA" id="ARBA00023004"/>
    </source>
</evidence>
<dbReference type="CDD" id="cd00487">
    <property type="entry name" value="Pep_deformylase"/>
    <property type="match status" value="1"/>
</dbReference>
<dbReference type="Gene3D" id="3.90.45.10">
    <property type="entry name" value="Peptide deformylase"/>
    <property type="match status" value="1"/>
</dbReference>
<dbReference type="InterPro" id="IPR023635">
    <property type="entry name" value="Peptide_deformylase"/>
</dbReference>
<evidence type="ECO:0000256" key="2">
    <source>
        <dbReference type="ARBA" id="ARBA00022723"/>
    </source>
</evidence>
<dbReference type="FunFam" id="3.90.45.10:FF:000003">
    <property type="entry name" value="Peptide deformylase"/>
    <property type="match status" value="1"/>
</dbReference>
<evidence type="ECO:0000256" key="1">
    <source>
        <dbReference type="ARBA" id="ARBA00010759"/>
    </source>
</evidence>
<keyword evidence="4 6" id="KW-0648">Protein biosynthesis</keyword>
<dbReference type="PANTHER" id="PTHR10458">
    <property type="entry name" value="PEPTIDE DEFORMYLASE"/>
    <property type="match status" value="1"/>
</dbReference>
<dbReference type="EC" id="3.5.1.88" evidence="6"/>
<protein>
    <recommendedName>
        <fullName evidence="6">Peptide deformylase</fullName>
        <shortName evidence="6">PDF</shortName>
        <ecNumber evidence="6">3.5.1.88</ecNumber>
    </recommendedName>
    <alternativeName>
        <fullName evidence="6">Polypeptide deformylase</fullName>
    </alternativeName>
</protein>
<dbReference type="HAMAP" id="MF_00163">
    <property type="entry name" value="Pep_deformylase"/>
    <property type="match status" value="1"/>
</dbReference>
<feature type="binding site" evidence="6">
    <location>
        <position position="143"/>
    </location>
    <ligand>
        <name>Fe cation</name>
        <dbReference type="ChEBI" id="CHEBI:24875"/>
    </ligand>
</feature>
<accession>A0A1X6XDY1</accession>
<evidence type="ECO:0000256" key="4">
    <source>
        <dbReference type="ARBA" id="ARBA00022917"/>
    </source>
</evidence>
<comment type="cofactor">
    <cofactor evidence="6">
        <name>Fe(2+)</name>
        <dbReference type="ChEBI" id="CHEBI:29033"/>
    </cofactor>
    <text evidence="6">Binds 1 Fe(2+) ion.</text>
</comment>
<evidence type="ECO:0000256" key="3">
    <source>
        <dbReference type="ARBA" id="ARBA00022801"/>
    </source>
</evidence>
<dbReference type="NCBIfam" id="NF001159">
    <property type="entry name" value="PRK00150.1-3"/>
    <property type="match status" value="1"/>
</dbReference>
<keyword evidence="8" id="KW-1185">Reference proteome</keyword>
<gene>
    <name evidence="6" type="primary">def</name>
    <name evidence="7" type="ORF">FM105_06970</name>
</gene>
<dbReference type="EMBL" id="FWFF01000012">
    <property type="protein sequence ID" value="SLM97359.1"/>
    <property type="molecule type" value="Genomic_DNA"/>
</dbReference>
<dbReference type="RefSeq" id="WP_087006655.1">
    <property type="nucleotide sequence ID" value="NZ_FWFF01000012.1"/>
</dbReference>
<feature type="binding site" evidence="6">
    <location>
        <position position="185"/>
    </location>
    <ligand>
        <name>Fe cation</name>
        <dbReference type="ChEBI" id="CHEBI:24875"/>
    </ligand>
</feature>
<comment type="similarity">
    <text evidence="1 6">Belongs to the polypeptide deformylase family.</text>
</comment>
<proteinExistence type="inferred from homology"/>
<dbReference type="Proteomes" id="UP000196581">
    <property type="component" value="Unassembled WGS sequence"/>
</dbReference>
<evidence type="ECO:0000313" key="8">
    <source>
        <dbReference type="Proteomes" id="UP000196581"/>
    </source>
</evidence>
<dbReference type="Pfam" id="PF01327">
    <property type="entry name" value="Pep_deformylase"/>
    <property type="match status" value="1"/>
</dbReference>
<dbReference type="PANTHER" id="PTHR10458:SF2">
    <property type="entry name" value="PEPTIDE DEFORMYLASE, MITOCHONDRIAL"/>
    <property type="match status" value="1"/>
</dbReference>
<dbReference type="GO" id="GO:0006412">
    <property type="term" value="P:translation"/>
    <property type="evidence" value="ECO:0007669"/>
    <property type="project" value="UniProtKB-UniRule"/>
</dbReference>
<keyword evidence="3 6" id="KW-0378">Hydrolase</keyword>
<comment type="catalytic activity">
    <reaction evidence="6">
        <text>N-terminal N-formyl-L-methionyl-[peptide] + H2O = N-terminal L-methionyl-[peptide] + formate</text>
        <dbReference type="Rhea" id="RHEA:24420"/>
        <dbReference type="Rhea" id="RHEA-COMP:10639"/>
        <dbReference type="Rhea" id="RHEA-COMP:10640"/>
        <dbReference type="ChEBI" id="CHEBI:15377"/>
        <dbReference type="ChEBI" id="CHEBI:15740"/>
        <dbReference type="ChEBI" id="CHEBI:49298"/>
        <dbReference type="ChEBI" id="CHEBI:64731"/>
        <dbReference type="EC" id="3.5.1.88"/>
    </reaction>
</comment>
<dbReference type="GO" id="GO:0042586">
    <property type="term" value="F:peptide deformylase activity"/>
    <property type="evidence" value="ECO:0007669"/>
    <property type="project" value="UniProtKB-UniRule"/>
</dbReference>
<evidence type="ECO:0000256" key="6">
    <source>
        <dbReference type="HAMAP-Rule" id="MF_00163"/>
    </source>
</evidence>
<dbReference type="AlphaFoldDB" id="A0A1X6XDY1"/>
<dbReference type="PRINTS" id="PR01576">
    <property type="entry name" value="PDEFORMYLASE"/>
</dbReference>
<sequence>MTESTEPMSTTDTRDAAIRDHVRRLLEAADAAEGLLPIVEAGDPVLRMPCAPVDGQLDDAELNAFADAMQRTMRAAPGVGLAAPQVGVPLRMFVAEDPVPTQPDESVAARLALRRRVPFGPRVVLNAEYSATTDRTASFFEGCLSIPGYQAVVDRPLTIGLTGQDLGGAAIDEELTGWPARIVAHESDHLDGVLYLDTAQMRSLATNDAVARWWGRADTREAAAALGFEVPATSVF</sequence>
<comment type="function">
    <text evidence="6">Removes the formyl group from the N-terminal Met of newly synthesized proteins. Requires at least a dipeptide for an efficient rate of reaction. N-terminal L-methionine is a prerequisite for activity but the enzyme has broad specificity at other positions.</text>
</comment>
<feature type="binding site" evidence="6">
    <location>
        <position position="189"/>
    </location>
    <ligand>
        <name>Fe cation</name>
        <dbReference type="ChEBI" id="CHEBI:24875"/>
    </ligand>
</feature>
<dbReference type="GO" id="GO:0046872">
    <property type="term" value="F:metal ion binding"/>
    <property type="evidence" value="ECO:0007669"/>
    <property type="project" value="UniProtKB-KW"/>
</dbReference>
<evidence type="ECO:0000313" key="7">
    <source>
        <dbReference type="EMBL" id="SLM97359.1"/>
    </source>
</evidence>